<name>A0A0N4VT31_HAEPC</name>
<reference evidence="2 3" key="2">
    <citation type="submission" date="2018-11" db="EMBL/GenBank/DDBJ databases">
        <authorList>
            <consortium name="Pathogen Informatics"/>
        </authorList>
    </citation>
    <scope>NUCLEOTIDE SEQUENCE [LARGE SCALE GENOMIC DNA]</scope>
    <source>
        <strain evidence="2 3">MHpl1</strain>
    </source>
</reference>
<evidence type="ECO:0000313" key="3">
    <source>
        <dbReference type="Proteomes" id="UP000268014"/>
    </source>
</evidence>
<dbReference type="Proteomes" id="UP000268014">
    <property type="component" value="Unassembled WGS sequence"/>
</dbReference>
<protein>
    <submittedName>
        <fullName evidence="2 4">Uncharacterized protein</fullName>
    </submittedName>
</protein>
<proteinExistence type="predicted"/>
<feature type="region of interest" description="Disordered" evidence="1">
    <location>
        <begin position="32"/>
        <end position="76"/>
    </location>
</feature>
<dbReference type="OMA" id="QEEWRRY"/>
<evidence type="ECO:0000313" key="2">
    <source>
        <dbReference type="EMBL" id="VDO05431.1"/>
    </source>
</evidence>
<keyword evidence="3" id="KW-1185">Reference proteome</keyword>
<evidence type="ECO:0000313" key="4">
    <source>
        <dbReference type="WBParaSite" id="HPLM_0000044801-mRNA-1"/>
    </source>
</evidence>
<reference evidence="4" key="1">
    <citation type="submission" date="2017-02" db="UniProtKB">
        <authorList>
            <consortium name="WormBaseParasite"/>
        </authorList>
    </citation>
    <scope>IDENTIFICATION</scope>
</reference>
<gene>
    <name evidence="2" type="ORF">HPLM_LOCUS449</name>
</gene>
<accession>A0A0N4VT31</accession>
<organism evidence="4">
    <name type="scientific">Haemonchus placei</name>
    <name type="common">Barber's pole worm</name>
    <dbReference type="NCBI Taxonomy" id="6290"/>
    <lineage>
        <taxon>Eukaryota</taxon>
        <taxon>Metazoa</taxon>
        <taxon>Ecdysozoa</taxon>
        <taxon>Nematoda</taxon>
        <taxon>Chromadorea</taxon>
        <taxon>Rhabditida</taxon>
        <taxon>Rhabditina</taxon>
        <taxon>Rhabditomorpha</taxon>
        <taxon>Strongyloidea</taxon>
        <taxon>Trichostrongylidae</taxon>
        <taxon>Haemonchus</taxon>
    </lineage>
</organism>
<evidence type="ECO:0000256" key="1">
    <source>
        <dbReference type="SAM" id="MobiDB-lite"/>
    </source>
</evidence>
<dbReference type="AlphaFoldDB" id="A0A0N4VT31"/>
<feature type="compositionally biased region" description="Basic and acidic residues" evidence="1">
    <location>
        <begin position="62"/>
        <end position="72"/>
    </location>
</feature>
<dbReference type="EMBL" id="UZAF01000307">
    <property type="protein sequence ID" value="VDO05431.1"/>
    <property type="molecule type" value="Genomic_DNA"/>
</dbReference>
<sequence>MCMQSASFNALCKGRYLESLYTLKCKREPGVPSSVNEGRSGMPLISPRNRRSDEPDTLCDIVPRDDPSRRETNTTTAAGATDRFLYRSSSRKVCFALLPRVSAIQWTALARDQEEWRRYRRPLSPEFFCQYLNSEPA</sequence>
<dbReference type="WBParaSite" id="HPLM_0000044801-mRNA-1">
    <property type="protein sequence ID" value="HPLM_0000044801-mRNA-1"/>
    <property type="gene ID" value="HPLM_0000044801"/>
</dbReference>